<organism evidence="2 3">
    <name type="scientific">Dissostichus eleginoides</name>
    <name type="common">Patagonian toothfish</name>
    <name type="synonym">Dissostichus amissus</name>
    <dbReference type="NCBI Taxonomy" id="100907"/>
    <lineage>
        <taxon>Eukaryota</taxon>
        <taxon>Metazoa</taxon>
        <taxon>Chordata</taxon>
        <taxon>Craniata</taxon>
        <taxon>Vertebrata</taxon>
        <taxon>Euteleostomi</taxon>
        <taxon>Actinopterygii</taxon>
        <taxon>Neopterygii</taxon>
        <taxon>Teleostei</taxon>
        <taxon>Neoteleostei</taxon>
        <taxon>Acanthomorphata</taxon>
        <taxon>Eupercaria</taxon>
        <taxon>Perciformes</taxon>
        <taxon>Notothenioidei</taxon>
        <taxon>Nototheniidae</taxon>
        <taxon>Dissostichus</taxon>
    </lineage>
</organism>
<gene>
    <name evidence="2" type="ORF">KUDE01_002122</name>
</gene>
<dbReference type="EMBL" id="JASDAP010000028">
    <property type="protein sequence ID" value="KAK1876801.1"/>
    <property type="molecule type" value="Genomic_DNA"/>
</dbReference>
<reference evidence="2" key="1">
    <citation type="submission" date="2023-04" db="EMBL/GenBank/DDBJ databases">
        <title>Chromosome-level genome of Chaenocephalus aceratus.</title>
        <authorList>
            <person name="Park H."/>
        </authorList>
    </citation>
    <scope>NUCLEOTIDE SEQUENCE</scope>
    <source>
        <strain evidence="2">DE</strain>
        <tissue evidence="2">Muscle</tissue>
    </source>
</reference>
<dbReference type="Proteomes" id="UP001228049">
    <property type="component" value="Unassembled WGS sequence"/>
</dbReference>
<keyword evidence="3" id="KW-1185">Reference proteome</keyword>
<evidence type="ECO:0000313" key="3">
    <source>
        <dbReference type="Proteomes" id="UP001228049"/>
    </source>
</evidence>
<accession>A0AAD9ETS9</accession>
<protein>
    <submittedName>
        <fullName evidence="2">Translation factor GUF1 mitochondrial</fullName>
    </submittedName>
</protein>
<dbReference type="AlphaFoldDB" id="A0AAD9ETS9"/>
<sequence length="91" mass="10278">MESRSTLRPQRPLSAPSPRAAEPRSPATEHHSRLGMKEGEYDSWRLGYLWICCHLPLLLHYNTSSTAACRPELCLLSLESRAVAQFEVIIS</sequence>
<comment type="caution">
    <text evidence="2">The sequence shown here is derived from an EMBL/GenBank/DDBJ whole genome shotgun (WGS) entry which is preliminary data.</text>
</comment>
<evidence type="ECO:0000256" key="1">
    <source>
        <dbReference type="SAM" id="MobiDB-lite"/>
    </source>
</evidence>
<feature type="compositionally biased region" description="Low complexity" evidence="1">
    <location>
        <begin position="8"/>
        <end position="26"/>
    </location>
</feature>
<proteinExistence type="predicted"/>
<name>A0AAD9ETS9_DISEL</name>
<feature type="region of interest" description="Disordered" evidence="1">
    <location>
        <begin position="1"/>
        <end position="34"/>
    </location>
</feature>
<evidence type="ECO:0000313" key="2">
    <source>
        <dbReference type="EMBL" id="KAK1876801.1"/>
    </source>
</evidence>